<organism evidence="5 6">
    <name type="scientific">Roseibium marinum</name>
    <dbReference type="NCBI Taxonomy" id="281252"/>
    <lineage>
        <taxon>Bacteria</taxon>
        <taxon>Pseudomonadati</taxon>
        <taxon>Pseudomonadota</taxon>
        <taxon>Alphaproteobacteria</taxon>
        <taxon>Hyphomicrobiales</taxon>
        <taxon>Stappiaceae</taxon>
        <taxon>Roseibium</taxon>
    </lineage>
</organism>
<dbReference type="AlphaFoldDB" id="A0A2S3UUP6"/>
<feature type="active site" evidence="3">
    <location>
        <position position="134"/>
    </location>
</feature>
<dbReference type="RefSeq" id="WP_235867110.1">
    <property type="nucleotide sequence ID" value="NZ_PPCN01000004.1"/>
</dbReference>
<dbReference type="GO" id="GO:0003677">
    <property type="term" value="F:DNA binding"/>
    <property type="evidence" value="ECO:0007669"/>
    <property type="project" value="InterPro"/>
</dbReference>
<comment type="similarity">
    <text evidence="3">Belongs to the cyanase family.</text>
</comment>
<accession>A0A2S3UUP6</accession>
<dbReference type="EMBL" id="PPCN01000004">
    <property type="protein sequence ID" value="POF31448.1"/>
    <property type="molecule type" value="Genomic_DNA"/>
</dbReference>
<protein>
    <recommendedName>
        <fullName evidence="3">Cyanate hydratase</fullName>
        <shortName evidence="3">Cyanase</shortName>
        <ecNumber evidence="3">4.2.1.104</ecNumber>
    </recommendedName>
    <alternativeName>
        <fullName evidence="3">Cyanate hydrolase</fullName>
    </alternativeName>
    <alternativeName>
        <fullName evidence="3">Cyanate lyase</fullName>
    </alternativeName>
</protein>
<proteinExistence type="inferred from homology"/>
<dbReference type="CDD" id="cd00559">
    <property type="entry name" value="Cyanase_C"/>
    <property type="match status" value="1"/>
</dbReference>
<dbReference type="InterPro" id="IPR036581">
    <property type="entry name" value="Cyanate_lyase_C_sf"/>
</dbReference>
<feature type="active site" evidence="3">
    <location>
        <position position="108"/>
    </location>
</feature>
<dbReference type="InterPro" id="IPR008076">
    <property type="entry name" value="Cyanase"/>
</dbReference>
<evidence type="ECO:0000259" key="4">
    <source>
        <dbReference type="SMART" id="SM01116"/>
    </source>
</evidence>
<dbReference type="EC" id="4.2.1.104" evidence="3"/>
<dbReference type="GO" id="GO:0008824">
    <property type="term" value="F:cyanate hydratase activity"/>
    <property type="evidence" value="ECO:0007669"/>
    <property type="project" value="UniProtKB-UniRule"/>
</dbReference>
<dbReference type="Pfam" id="PF02560">
    <property type="entry name" value="Cyanate_lyase"/>
    <property type="match status" value="1"/>
</dbReference>
<dbReference type="PIRSF" id="PIRSF001263">
    <property type="entry name" value="Cyanate_hydratas"/>
    <property type="match status" value="1"/>
</dbReference>
<evidence type="ECO:0000313" key="6">
    <source>
        <dbReference type="Proteomes" id="UP000236959"/>
    </source>
</evidence>
<feature type="domain" description="Cyanate lyase C-terminal" evidence="4">
    <location>
        <begin position="95"/>
        <end position="167"/>
    </location>
</feature>
<keyword evidence="2 3" id="KW-0456">Lyase</keyword>
<dbReference type="NCBIfam" id="NF002773">
    <property type="entry name" value="PRK02866.1"/>
    <property type="match status" value="1"/>
</dbReference>
<evidence type="ECO:0000256" key="1">
    <source>
        <dbReference type="ARBA" id="ARBA00003561"/>
    </source>
</evidence>
<evidence type="ECO:0000256" key="2">
    <source>
        <dbReference type="ARBA" id="ARBA00023239"/>
    </source>
</evidence>
<dbReference type="Gene3D" id="1.10.260.40">
    <property type="entry name" value="lambda repressor-like DNA-binding domains"/>
    <property type="match status" value="1"/>
</dbReference>
<dbReference type="InterPro" id="IPR003712">
    <property type="entry name" value="Cyanate_lyase_C"/>
</dbReference>
<dbReference type="InterPro" id="IPR010982">
    <property type="entry name" value="Lambda_DNA-bd_dom_sf"/>
</dbReference>
<reference evidence="5 6" key="1">
    <citation type="submission" date="2018-01" db="EMBL/GenBank/DDBJ databases">
        <title>Genomic Encyclopedia of Archaeal and Bacterial Type Strains, Phase II (KMG-II): from individual species to whole genera.</title>
        <authorList>
            <person name="Goeker M."/>
        </authorList>
    </citation>
    <scope>NUCLEOTIDE SEQUENCE [LARGE SCALE GENOMIC DNA]</scope>
    <source>
        <strain evidence="5 6">DSM 17023</strain>
    </source>
</reference>
<comment type="function">
    <text evidence="1 3">Catalyzes the reaction of cyanate with bicarbonate to produce ammonia and carbon dioxide.</text>
</comment>
<dbReference type="SMART" id="SM01116">
    <property type="entry name" value="Cyanate_lyase"/>
    <property type="match status" value="1"/>
</dbReference>
<dbReference type="Gene3D" id="3.30.1160.10">
    <property type="entry name" value="Cyanate lyase, C-terminal domain"/>
    <property type="match status" value="1"/>
</dbReference>
<name>A0A2S3UUP6_9HYPH</name>
<dbReference type="PANTHER" id="PTHR34186:SF2">
    <property type="entry name" value="CYANATE HYDRATASE"/>
    <property type="match status" value="1"/>
</dbReference>
<dbReference type="NCBIfam" id="TIGR00673">
    <property type="entry name" value="cynS"/>
    <property type="match status" value="1"/>
</dbReference>
<keyword evidence="6" id="KW-1185">Reference proteome</keyword>
<dbReference type="PANTHER" id="PTHR34186">
    <property type="entry name" value="CYANATE HYDRATASE"/>
    <property type="match status" value="1"/>
</dbReference>
<dbReference type="Pfam" id="PF21291">
    <property type="entry name" value="CYNS_N"/>
    <property type="match status" value="1"/>
</dbReference>
<dbReference type="SUPFAM" id="SSF47413">
    <property type="entry name" value="lambda repressor-like DNA-binding domains"/>
    <property type="match status" value="1"/>
</dbReference>
<dbReference type="InterPro" id="IPR048564">
    <property type="entry name" value="CYNS_N"/>
</dbReference>
<evidence type="ECO:0000256" key="3">
    <source>
        <dbReference type="HAMAP-Rule" id="MF_00535"/>
    </source>
</evidence>
<sequence length="167" mass="18278">MSTVTSMPSADVTLAPLMTKLEMTELVMAAKFAKQASWADISAAAGMSDVFVVSACLGQNALPAEAAAKVAGFLGFGNRTKDVEIALQLPPKKGQEAETVSKDPLIYRFFEITYVYGDTIKELIHEEFGDGIMSAIDFDLKIEREENPKGDRVKVTMCGKFLPYNQW</sequence>
<feature type="active site" evidence="3">
    <location>
        <position position="111"/>
    </location>
</feature>
<dbReference type="Proteomes" id="UP000236959">
    <property type="component" value="Unassembled WGS sequence"/>
</dbReference>
<evidence type="ECO:0000313" key="5">
    <source>
        <dbReference type="EMBL" id="POF31448.1"/>
    </source>
</evidence>
<comment type="caution">
    <text evidence="5">The sequence shown here is derived from an EMBL/GenBank/DDBJ whole genome shotgun (WGS) entry which is preliminary data.</text>
</comment>
<dbReference type="SUPFAM" id="SSF55234">
    <property type="entry name" value="Cyanase C-terminal domain"/>
    <property type="match status" value="1"/>
</dbReference>
<dbReference type="PRINTS" id="PR01693">
    <property type="entry name" value="CYANASE"/>
</dbReference>
<comment type="catalytic activity">
    <reaction evidence="3">
        <text>cyanate + hydrogencarbonate + 3 H(+) = NH4(+) + 2 CO2</text>
        <dbReference type="Rhea" id="RHEA:11120"/>
        <dbReference type="ChEBI" id="CHEBI:15378"/>
        <dbReference type="ChEBI" id="CHEBI:16526"/>
        <dbReference type="ChEBI" id="CHEBI:17544"/>
        <dbReference type="ChEBI" id="CHEBI:28938"/>
        <dbReference type="ChEBI" id="CHEBI:29195"/>
        <dbReference type="EC" id="4.2.1.104"/>
    </reaction>
</comment>
<dbReference type="HAMAP" id="MF_00535">
    <property type="entry name" value="Cyanate_hydrat"/>
    <property type="match status" value="1"/>
</dbReference>
<gene>
    <name evidence="3" type="primary">cynS</name>
    <name evidence="5" type="ORF">CLV41_10410</name>
</gene>